<evidence type="ECO:0000256" key="1">
    <source>
        <dbReference type="ARBA" id="ARBA00022737"/>
    </source>
</evidence>
<protein>
    <submittedName>
        <fullName evidence="5">TMTC3</fullName>
    </submittedName>
</protein>
<evidence type="ECO:0000256" key="2">
    <source>
        <dbReference type="ARBA" id="ARBA00022803"/>
    </source>
</evidence>
<sequence length="288" mass="30862">MVGIAIGTYLNTLQNGLVLDDIPAVVRNIDVRPSGHVWRLFTADFWGTPLRSDESHKSYRPLTVLTFRLNEGLHGLDPAGFHAVNVLLHAFNTLLFYSVRGPIALAGLGMLCKEQCVTVLVVLAAAQCSGPVRWRRGNSAAFLVAFACLAGLRLGLAGGRPVFSKEDNPAAHSPFPVRQLSHVYLAALHLWRALCPAILACDWSGGSVPLVDSLWDSRAAVSLAALVAFLGGLARSQPFLLALSVVPFLPASNLVSPVGFVVAERVLYLPSIGLCLLVARGWANILSR</sequence>
<evidence type="ECO:0000256" key="3">
    <source>
        <dbReference type="ARBA" id="ARBA00023136"/>
    </source>
</evidence>
<dbReference type="Pfam" id="PF08409">
    <property type="entry name" value="TMTC_DUF1736"/>
    <property type="match status" value="1"/>
</dbReference>
<reference evidence="5 6" key="1">
    <citation type="submission" date="2022-01" db="EMBL/GenBank/DDBJ databases">
        <title>A chromosomal length assembly of Cordylochernes scorpioides.</title>
        <authorList>
            <person name="Zeh D."/>
            <person name="Zeh J."/>
        </authorList>
    </citation>
    <scope>NUCLEOTIDE SEQUENCE [LARGE SCALE GENOMIC DNA]</scope>
    <source>
        <strain evidence="5">IN4F17</strain>
        <tissue evidence="5">Whole Body</tissue>
    </source>
</reference>
<name>A0ABY6KBX4_9ARAC</name>
<gene>
    <name evidence="5" type="ORF">LAZ67_3005777</name>
</gene>
<dbReference type="InterPro" id="IPR013618">
    <property type="entry name" value="TMTC_DUF1736"/>
</dbReference>
<keyword evidence="6" id="KW-1185">Reference proteome</keyword>
<evidence type="ECO:0000259" key="4">
    <source>
        <dbReference type="Pfam" id="PF08409"/>
    </source>
</evidence>
<dbReference type="EMBL" id="CP092865">
    <property type="protein sequence ID" value="UYV65874.1"/>
    <property type="molecule type" value="Genomic_DNA"/>
</dbReference>
<dbReference type="InterPro" id="IPR052384">
    <property type="entry name" value="TMTC_O-mannosyltransferase"/>
</dbReference>
<evidence type="ECO:0000313" key="5">
    <source>
        <dbReference type="EMBL" id="UYV65874.1"/>
    </source>
</evidence>
<keyword evidence="3" id="KW-0472">Membrane</keyword>
<accession>A0ABY6KBX4</accession>
<organism evidence="5 6">
    <name type="scientific">Cordylochernes scorpioides</name>
    <dbReference type="NCBI Taxonomy" id="51811"/>
    <lineage>
        <taxon>Eukaryota</taxon>
        <taxon>Metazoa</taxon>
        <taxon>Ecdysozoa</taxon>
        <taxon>Arthropoda</taxon>
        <taxon>Chelicerata</taxon>
        <taxon>Arachnida</taxon>
        <taxon>Pseudoscorpiones</taxon>
        <taxon>Cheliferoidea</taxon>
        <taxon>Chernetidae</taxon>
        <taxon>Cordylochernes</taxon>
    </lineage>
</organism>
<feature type="domain" description="DUF1736" evidence="4">
    <location>
        <begin position="159"/>
        <end position="229"/>
    </location>
</feature>
<keyword evidence="2" id="KW-0802">TPR repeat</keyword>
<dbReference type="PANTHER" id="PTHR44216">
    <property type="entry name" value="PROTEIN O-MANNOSYL-TRANSFERASE TMTC2"/>
    <property type="match status" value="1"/>
</dbReference>
<keyword evidence="1" id="KW-0677">Repeat</keyword>
<evidence type="ECO:0000313" key="6">
    <source>
        <dbReference type="Proteomes" id="UP001235939"/>
    </source>
</evidence>
<dbReference type="PANTHER" id="PTHR44216:SF3">
    <property type="entry name" value="PROTEIN O-MANNOSYL-TRANSFERASE TMTC2"/>
    <property type="match status" value="1"/>
</dbReference>
<dbReference type="Proteomes" id="UP001235939">
    <property type="component" value="Chromosome 03"/>
</dbReference>
<proteinExistence type="predicted"/>